<comment type="caution">
    <text evidence="5">The sequence shown here is derived from an EMBL/GenBank/DDBJ whole genome shotgun (WGS) entry which is preliminary data.</text>
</comment>
<dbReference type="GO" id="GO:0032511">
    <property type="term" value="P:late endosome to vacuole transport via multivesicular body sorting pathway"/>
    <property type="evidence" value="ECO:0007669"/>
    <property type="project" value="TreeGrafter"/>
</dbReference>
<accession>A0AAV9EGI3</accession>
<dbReference type="AlphaFoldDB" id="A0AAV9EGI3"/>
<dbReference type="GO" id="GO:0000815">
    <property type="term" value="C:ESCRT III complex"/>
    <property type="evidence" value="ECO:0007669"/>
    <property type="project" value="TreeGrafter"/>
</dbReference>
<reference evidence="5" key="2">
    <citation type="submission" date="2023-06" db="EMBL/GenBank/DDBJ databases">
        <authorList>
            <person name="Ma L."/>
            <person name="Liu K.-W."/>
            <person name="Li Z."/>
            <person name="Hsiao Y.-Y."/>
            <person name="Qi Y."/>
            <person name="Fu T."/>
            <person name="Tang G."/>
            <person name="Zhang D."/>
            <person name="Sun W.-H."/>
            <person name="Liu D.-K."/>
            <person name="Li Y."/>
            <person name="Chen G.-Z."/>
            <person name="Liu X.-D."/>
            <person name="Liao X.-Y."/>
            <person name="Jiang Y.-T."/>
            <person name="Yu X."/>
            <person name="Hao Y."/>
            <person name="Huang J."/>
            <person name="Zhao X.-W."/>
            <person name="Ke S."/>
            <person name="Chen Y.-Y."/>
            <person name="Wu W.-L."/>
            <person name="Hsu J.-L."/>
            <person name="Lin Y.-F."/>
            <person name="Huang M.-D."/>
            <person name="Li C.-Y."/>
            <person name="Huang L."/>
            <person name="Wang Z.-W."/>
            <person name="Zhao X."/>
            <person name="Zhong W.-Y."/>
            <person name="Peng D.-H."/>
            <person name="Ahmad S."/>
            <person name="Lan S."/>
            <person name="Zhang J.-S."/>
            <person name="Tsai W.-C."/>
            <person name="Van De Peer Y."/>
            <person name="Liu Z.-J."/>
        </authorList>
    </citation>
    <scope>NUCLEOTIDE SEQUENCE</scope>
    <source>
        <strain evidence="5">CP</strain>
        <tissue evidence="5">Leaves</tissue>
    </source>
</reference>
<dbReference type="Pfam" id="PF03357">
    <property type="entry name" value="Snf7"/>
    <property type="match status" value="1"/>
</dbReference>
<evidence type="ECO:0000256" key="3">
    <source>
        <dbReference type="ARBA" id="ARBA00022753"/>
    </source>
</evidence>
<dbReference type="GO" id="GO:0005771">
    <property type="term" value="C:multivesicular body"/>
    <property type="evidence" value="ECO:0007669"/>
    <property type="project" value="TreeGrafter"/>
</dbReference>
<reference evidence="5" key="1">
    <citation type="journal article" date="2023" name="Nat. Commun.">
        <title>Diploid and tetraploid genomes of Acorus and the evolution of monocots.</title>
        <authorList>
            <person name="Ma L."/>
            <person name="Liu K.W."/>
            <person name="Li Z."/>
            <person name="Hsiao Y.Y."/>
            <person name="Qi Y."/>
            <person name="Fu T."/>
            <person name="Tang G.D."/>
            <person name="Zhang D."/>
            <person name="Sun W.H."/>
            <person name="Liu D.K."/>
            <person name="Li Y."/>
            <person name="Chen G.Z."/>
            <person name="Liu X.D."/>
            <person name="Liao X.Y."/>
            <person name="Jiang Y.T."/>
            <person name="Yu X."/>
            <person name="Hao Y."/>
            <person name="Huang J."/>
            <person name="Zhao X.W."/>
            <person name="Ke S."/>
            <person name="Chen Y.Y."/>
            <person name="Wu W.L."/>
            <person name="Hsu J.L."/>
            <person name="Lin Y.F."/>
            <person name="Huang M.D."/>
            <person name="Li C.Y."/>
            <person name="Huang L."/>
            <person name="Wang Z.W."/>
            <person name="Zhao X."/>
            <person name="Zhong W.Y."/>
            <person name="Peng D.H."/>
            <person name="Ahmad S."/>
            <person name="Lan S."/>
            <person name="Zhang J.S."/>
            <person name="Tsai W.C."/>
            <person name="Van de Peer Y."/>
            <person name="Liu Z.J."/>
        </authorList>
    </citation>
    <scope>NUCLEOTIDE SEQUENCE</scope>
    <source>
        <strain evidence="5">CP</strain>
    </source>
</reference>
<feature type="region of interest" description="Disordered" evidence="4">
    <location>
        <begin position="157"/>
        <end position="197"/>
    </location>
</feature>
<evidence type="ECO:0000256" key="4">
    <source>
        <dbReference type="SAM" id="MobiDB-lite"/>
    </source>
</evidence>
<comment type="subcellular location">
    <subcellularLocation>
        <location evidence="1">Endosome</location>
    </subcellularLocation>
</comment>
<evidence type="ECO:0000256" key="2">
    <source>
        <dbReference type="ARBA" id="ARBA00006190"/>
    </source>
</evidence>
<evidence type="ECO:0000313" key="6">
    <source>
        <dbReference type="Proteomes" id="UP001180020"/>
    </source>
</evidence>
<dbReference type="PANTHER" id="PTHR22761">
    <property type="entry name" value="CHARGED MULTIVESICULAR BODY PROTEIN"/>
    <property type="match status" value="1"/>
</dbReference>
<evidence type="ECO:0000256" key="1">
    <source>
        <dbReference type="ARBA" id="ARBA00004177"/>
    </source>
</evidence>
<name>A0AAV9EGI3_ACOCL</name>
<feature type="compositionally biased region" description="Basic and acidic residues" evidence="4">
    <location>
        <begin position="186"/>
        <end position="195"/>
    </location>
</feature>
<protein>
    <submittedName>
        <fullName evidence="5">Uncharacterized protein</fullName>
    </submittedName>
</protein>
<keyword evidence="6" id="KW-1185">Reference proteome</keyword>
<dbReference type="PANTHER" id="PTHR22761:SF10">
    <property type="entry name" value="GH13992P"/>
    <property type="match status" value="1"/>
</dbReference>
<dbReference type="Gene3D" id="6.10.250.1710">
    <property type="match status" value="1"/>
</dbReference>
<dbReference type="GO" id="GO:0006900">
    <property type="term" value="P:vesicle budding from membrane"/>
    <property type="evidence" value="ECO:0007669"/>
    <property type="project" value="TreeGrafter"/>
</dbReference>
<evidence type="ECO:0000313" key="5">
    <source>
        <dbReference type="EMBL" id="KAK1312241.1"/>
    </source>
</evidence>
<proteinExistence type="inferred from homology"/>
<comment type="similarity">
    <text evidence="2">Belongs to the SNF7 family.</text>
</comment>
<dbReference type="Proteomes" id="UP001180020">
    <property type="component" value="Unassembled WGS sequence"/>
</dbReference>
<gene>
    <name evidence="5" type="ORF">QJS10_CPA07g01393</name>
</gene>
<organism evidence="5 6">
    <name type="scientific">Acorus calamus</name>
    <name type="common">Sweet flag</name>
    <dbReference type="NCBI Taxonomy" id="4465"/>
    <lineage>
        <taxon>Eukaryota</taxon>
        <taxon>Viridiplantae</taxon>
        <taxon>Streptophyta</taxon>
        <taxon>Embryophyta</taxon>
        <taxon>Tracheophyta</taxon>
        <taxon>Spermatophyta</taxon>
        <taxon>Magnoliopsida</taxon>
        <taxon>Liliopsida</taxon>
        <taxon>Acoraceae</taxon>
        <taxon>Acorus</taxon>
    </lineage>
</organism>
<keyword evidence="3" id="KW-0967">Endosome</keyword>
<dbReference type="GO" id="GO:0009898">
    <property type="term" value="C:cytoplasmic side of plasma membrane"/>
    <property type="evidence" value="ECO:0007669"/>
    <property type="project" value="TreeGrafter"/>
</dbReference>
<sequence length="209" mass="23527">MFNKLFKKSNKKTPSALSSIQKLNESLELLEKKERFLWKKISAETNRAKDYTAIQCLKKKKMYEAQVEQLGNFQLRIHDQIIMLEGGNATTETMDALRAGASTMKAINQSLSIDDIEKTMEEVTEHSENMKQIQEALAAPVGSAADIDEDELEAELEELEEELEEPLPQPPTRVPIAPTRTSSKPPIEEARRPVEDTDELAALQAEMAL</sequence>
<dbReference type="InterPro" id="IPR005024">
    <property type="entry name" value="Snf7_fam"/>
</dbReference>
<dbReference type="Gene3D" id="1.10.287.1060">
    <property type="entry name" value="ESAT-6-like"/>
    <property type="match status" value="1"/>
</dbReference>
<dbReference type="EMBL" id="JAUJYO010000007">
    <property type="protein sequence ID" value="KAK1312241.1"/>
    <property type="molecule type" value="Genomic_DNA"/>
</dbReference>